<comment type="caution">
    <text evidence="2">The sequence shown here is derived from an EMBL/GenBank/DDBJ whole genome shotgun (WGS) entry which is preliminary data.</text>
</comment>
<accession>A0A5C8ZZ55</accession>
<evidence type="ECO:0000313" key="3">
    <source>
        <dbReference type="Proteomes" id="UP000321039"/>
    </source>
</evidence>
<feature type="compositionally biased region" description="Low complexity" evidence="1">
    <location>
        <begin position="399"/>
        <end position="409"/>
    </location>
</feature>
<gene>
    <name evidence="2" type="ORF">FV139_09645</name>
</gene>
<reference evidence="2 3" key="1">
    <citation type="submission" date="2019-08" db="EMBL/GenBank/DDBJ databases">
        <title>Parahaliea maris sp. nov., isolated from the surface seawater.</title>
        <authorList>
            <person name="Liu Y."/>
        </authorList>
    </citation>
    <scope>NUCLEOTIDE SEQUENCE [LARGE SCALE GENOMIC DNA]</scope>
    <source>
        <strain evidence="2 3">HSLHS9</strain>
    </source>
</reference>
<dbReference type="AlphaFoldDB" id="A0A5C8ZZ55"/>
<evidence type="ECO:0000256" key="1">
    <source>
        <dbReference type="SAM" id="MobiDB-lite"/>
    </source>
</evidence>
<dbReference type="Proteomes" id="UP000321039">
    <property type="component" value="Unassembled WGS sequence"/>
</dbReference>
<evidence type="ECO:0000313" key="2">
    <source>
        <dbReference type="EMBL" id="TXS93883.1"/>
    </source>
</evidence>
<dbReference type="EMBL" id="VRZA01000003">
    <property type="protein sequence ID" value="TXS93883.1"/>
    <property type="molecule type" value="Genomic_DNA"/>
</dbReference>
<dbReference type="RefSeq" id="WP_148068225.1">
    <property type="nucleotide sequence ID" value="NZ_VRZA01000003.1"/>
</dbReference>
<protein>
    <submittedName>
        <fullName evidence="2">GTPase</fullName>
    </submittedName>
</protein>
<feature type="compositionally biased region" description="Basic and acidic residues" evidence="1">
    <location>
        <begin position="389"/>
        <end position="398"/>
    </location>
</feature>
<organism evidence="2 3">
    <name type="scientific">Parahaliea maris</name>
    <dbReference type="NCBI Taxonomy" id="2716870"/>
    <lineage>
        <taxon>Bacteria</taxon>
        <taxon>Pseudomonadati</taxon>
        <taxon>Pseudomonadota</taxon>
        <taxon>Gammaproteobacteria</taxon>
        <taxon>Cellvibrionales</taxon>
        <taxon>Halieaceae</taxon>
        <taxon>Parahaliea</taxon>
    </lineage>
</organism>
<sequence>MSESTPIKLRIPRQDLEQFRTFALNADAAREWAKALPASDLRGTVGQLREAARDLNRVEMPPVQRHEILEALSPSLNSALQQLSRRFLNQPLVLPEDARQLAELAESLLSLFSTGYTLVAIHAIQRSSDEHRVNPARLACEALQRAIELTGRRMLQVFQLYQPLEAQSWLTLHQLYALGERQQLARLPIRDQHGRELTLTDAYLQVAVLGCCKPNQLRQTDLAGLYRALQERWGAMLQLQGVGSGANNQFVIDLRSDQPPSYNTGTQRGSDLRYIDTGGLMAHLQQLKQQERNQRGSGNLQRELGLPPSIVDHLIAALSAPGQRNFSRRSGSAETLEVAVGLSSAHYHCAGGRTFREFLPAHLALADAEDNPFGVRSRGSDLWEESETDDIHRGEADAGSHSSADSSHSVQVDPLTLARIEEQPPPDEARGQERFTIYQATVVNASPGGYCLAWNDPTPVTLRSGDILCVREPGHEDWVIATVRWISALEQASTLIGLELLSPRAMPYGTRVVGHGGALSRPIRVLLLPEIPLVGKPHTLLTPRTGFRERQRVVLLGDGEEFLIQLLRQVSASSSYSQFDFRYIRELEKSSSAVAEEVSLPRSSFDSLWSQI</sequence>
<feature type="region of interest" description="Disordered" evidence="1">
    <location>
        <begin position="374"/>
        <end position="411"/>
    </location>
</feature>
<name>A0A5C8ZZ55_9GAMM</name>
<keyword evidence="3" id="KW-1185">Reference proteome</keyword>
<proteinExistence type="predicted"/>